<gene>
    <name evidence="3" type="ORF">B446_31085</name>
</gene>
<keyword evidence="4" id="KW-1185">Reference proteome</keyword>
<organism evidence="3 4">
    <name type="scientific">Streptomyces collinus (strain DSM 40733 / Tue 365)</name>
    <dbReference type="NCBI Taxonomy" id="1214242"/>
    <lineage>
        <taxon>Bacteria</taxon>
        <taxon>Bacillati</taxon>
        <taxon>Actinomycetota</taxon>
        <taxon>Actinomycetes</taxon>
        <taxon>Kitasatosporales</taxon>
        <taxon>Streptomycetaceae</taxon>
        <taxon>Streptomyces</taxon>
    </lineage>
</organism>
<accession>S5V5Q0</accession>
<sequence>MLRTMLTIGLSIDDDGQDGPPSLEQQELDPLAEAPRRAADVAKALARFGYRPPPAGGDAPSSVGAGDGDPSGRIRAAITMPDDNTAVLVVHLVAHGRIAASGERTLHAVGRDGRNLDDPVVAWISLIESHPEKVRPLTLFILDLCHSGVAAELPWHHQMSTLERRAWVIAASGARDRAFGYRLSRATTAVLNEYRDGLLRADPSRRYIPLPTVVREIKRKVARLNAAEGLSQELAGSHIPFFDTLDHLPFFPNPEYRAGAGLSAELDEDLAPLADEALDPLHFMKRGAGAEALDRGLAQGYFRGRAKEAAELTEWFDGAGPRFGVVTGKPGVGKSALLGVTVCAAHPALRTTTQHLWLPLPHRPAANSRLAVVHARRRNLEEIADSLARQLGARPEDRPTGGWDAEGLARLAGTDPKEPATLVLDALDEAERPADVVRALLVPLAQEATRGNGVRLLIGTRPEPPFGVLLDIAMRDGLLIDLNAADRDDLRTGLETYVRDLLASGGGPYEHKENAAAARELAAGIAVRLVGSPGEAGQADEQPLEWGEFLVAGLYLRHLLTLPVESDPARARQLGLATPRELTELLRLDLAGPGDRPWMRPVLAALAHAEGLGMPERVLAHAAVAFAPQNVAVGPQTAGSEPLKPALVREALDQARFYLRRDVDVDGTTLYRLFHESLAERLRADPHDLGRGDGA</sequence>
<dbReference type="EMBL" id="CP006259">
    <property type="protein sequence ID" value="AGS73021.1"/>
    <property type="molecule type" value="Genomic_DNA"/>
</dbReference>
<name>S5V5Q0_STRC3</name>
<reference evidence="4" key="1">
    <citation type="submission" date="2012-10" db="EMBL/GenBank/DDBJ databases">
        <title>The complete genome sequence of Streptomyces collinus Tu 365.</title>
        <authorList>
            <person name="Ruckert C."/>
            <person name="Szczepanowski R."/>
            <person name="Goesmann A."/>
            <person name="Pross E.K."/>
            <person name="Musiol E.M."/>
            <person name="Blin K."/>
            <person name="Wohlleben W."/>
            <person name="Puhler A."/>
            <person name="Weber T."/>
            <person name="Kalinowski J."/>
        </authorList>
    </citation>
    <scope>NUCLEOTIDE SEQUENCE [LARGE SCALE GENOMIC DNA]</scope>
    <source>
        <strain evidence="4">DSM 40733 / Tue 365</strain>
    </source>
</reference>
<dbReference type="SUPFAM" id="SSF52540">
    <property type="entry name" value="P-loop containing nucleoside triphosphate hydrolases"/>
    <property type="match status" value="1"/>
</dbReference>
<dbReference type="Pfam" id="PF13191">
    <property type="entry name" value="AAA_16"/>
    <property type="match status" value="1"/>
</dbReference>
<dbReference type="InterPro" id="IPR027417">
    <property type="entry name" value="P-loop_NTPase"/>
</dbReference>
<dbReference type="HOGENOM" id="CLU_395817_0_0_11"/>
<feature type="region of interest" description="Disordered" evidence="1">
    <location>
        <begin position="49"/>
        <end position="70"/>
    </location>
</feature>
<feature type="domain" description="Orc1-like AAA ATPase" evidence="2">
    <location>
        <begin position="302"/>
        <end position="446"/>
    </location>
</feature>
<dbReference type="KEGG" id="sci:B446_31085"/>
<dbReference type="Gene3D" id="3.40.50.300">
    <property type="entry name" value="P-loop containing nucleotide triphosphate hydrolases"/>
    <property type="match status" value="1"/>
</dbReference>
<dbReference type="eggNOG" id="COG2319">
    <property type="taxonomic scope" value="Bacteria"/>
</dbReference>
<proteinExistence type="predicted"/>
<evidence type="ECO:0000256" key="1">
    <source>
        <dbReference type="SAM" id="MobiDB-lite"/>
    </source>
</evidence>
<dbReference type="AlphaFoldDB" id="S5V5Q0"/>
<dbReference type="InterPro" id="IPR041664">
    <property type="entry name" value="AAA_16"/>
</dbReference>
<evidence type="ECO:0000313" key="3">
    <source>
        <dbReference type="EMBL" id="AGS73021.1"/>
    </source>
</evidence>
<dbReference type="STRING" id="1214242.B446_31085"/>
<dbReference type="PATRIC" id="fig|1214242.5.peg.6365"/>
<evidence type="ECO:0000259" key="2">
    <source>
        <dbReference type="Pfam" id="PF13191"/>
    </source>
</evidence>
<dbReference type="Proteomes" id="UP000015423">
    <property type="component" value="Chromosome"/>
</dbReference>
<protein>
    <recommendedName>
        <fullName evidence="2">Orc1-like AAA ATPase domain-containing protein</fullName>
    </recommendedName>
</protein>
<evidence type="ECO:0000313" key="4">
    <source>
        <dbReference type="Proteomes" id="UP000015423"/>
    </source>
</evidence>
<feature type="region of interest" description="Disordered" evidence="1">
    <location>
        <begin position="9"/>
        <end position="36"/>
    </location>
</feature>
<reference evidence="3 4" key="2">
    <citation type="journal article" date="2013" name="J. Biotechnol.">
        <title>Complete genome sequence of the kirromycin producer Streptomyces collinus Tu 365 consisting of a linear chromosome and two linear plasmids.</title>
        <authorList>
            <person name="Ruckert C."/>
            <person name="Szczepanowski R."/>
            <person name="Albersmeier A."/>
            <person name="Goesmann A."/>
            <person name="Iftime D."/>
            <person name="Musiol E.M."/>
            <person name="Blin K."/>
            <person name="Wohlleben W."/>
            <person name="Puhler A."/>
            <person name="Kalinowski J."/>
            <person name="Weber T."/>
        </authorList>
    </citation>
    <scope>NUCLEOTIDE SEQUENCE [LARGE SCALE GENOMIC DNA]</scope>
    <source>
        <strain evidence="4">DSM 40733 / Tue 365</strain>
    </source>
</reference>